<protein>
    <submittedName>
        <fullName evidence="2">SH3 domain-containing protein</fullName>
    </submittedName>
</protein>
<dbReference type="EMBL" id="JAXIVS010000002">
    <property type="protein sequence ID" value="MDY7225912.1"/>
    <property type="molecule type" value="Genomic_DNA"/>
</dbReference>
<feature type="signal peptide" evidence="1">
    <location>
        <begin position="1"/>
        <end position="22"/>
    </location>
</feature>
<evidence type="ECO:0000313" key="3">
    <source>
        <dbReference type="Proteomes" id="UP001291309"/>
    </source>
</evidence>
<gene>
    <name evidence="2" type="ORF">SYV04_05940</name>
</gene>
<keyword evidence="3" id="KW-1185">Reference proteome</keyword>
<dbReference type="Gene3D" id="2.30.30.40">
    <property type="entry name" value="SH3 Domains"/>
    <property type="match status" value="1"/>
</dbReference>
<dbReference type="RefSeq" id="WP_321544638.1">
    <property type="nucleotide sequence ID" value="NZ_JAXIVS010000002.1"/>
</dbReference>
<accession>A0ABU5GZF1</accession>
<name>A0ABU5GZF1_9BACT</name>
<organism evidence="2 3">
    <name type="scientific">Hyalangium rubrum</name>
    <dbReference type="NCBI Taxonomy" id="3103134"/>
    <lineage>
        <taxon>Bacteria</taxon>
        <taxon>Pseudomonadati</taxon>
        <taxon>Myxococcota</taxon>
        <taxon>Myxococcia</taxon>
        <taxon>Myxococcales</taxon>
        <taxon>Cystobacterineae</taxon>
        <taxon>Archangiaceae</taxon>
        <taxon>Hyalangium</taxon>
    </lineage>
</organism>
<dbReference type="Proteomes" id="UP001291309">
    <property type="component" value="Unassembled WGS sequence"/>
</dbReference>
<evidence type="ECO:0000256" key="1">
    <source>
        <dbReference type="SAM" id="SignalP"/>
    </source>
</evidence>
<proteinExistence type="predicted"/>
<sequence length="178" mass="18869">MRIRGRRWVAVLALCAAGAALAVKQGGSLYVKARNTRLMSTPSPTADAVAILQPGQQVTWLGVDPKNKQWHRVEASGKQGLVFQSNLSSQPPQLELVAQNGVRQVDPVAFSSSGAAVKLLGDGVINYGKAKGTDYGQAATQLRQLGTLAREIPLQEVSERARKAQLHPVVGPQNGGTP</sequence>
<comment type="caution">
    <text evidence="2">The sequence shown here is derived from an EMBL/GenBank/DDBJ whole genome shotgun (WGS) entry which is preliminary data.</text>
</comment>
<keyword evidence="1" id="KW-0732">Signal</keyword>
<feature type="chain" id="PRO_5046786685" evidence="1">
    <location>
        <begin position="23"/>
        <end position="178"/>
    </location>
</feature>
<evidence type="ECO:0000313" key="2">
    <source>
        <dbReference type="EMBL" id="MDY7225912.1"/>
    </source>
</evidence>
<reference evidence="2 3" key="1">
    <citation type="submission" date="2023-12" db="EMBL/GenBank/DDBJ databases">
        <title>the genome sequence of Hyalangium sp. s54d21.</title>
        <authorList>
            <person name="Zhang X."/>
        </authorList>
    </citation>
    <scope>NUCLEOTIDE SEQUENCE [LARGE SCALE GENOMIC DNA]</scope>
    <source>
        <strain evidence="3">s54d21</strain>
    </source>
</reference>